<feature type="region of interest" description="Disordered" evidence="1">
    <location>
        <begin position="78"/>
        <end position="97"/>
    </location>
</feature>
<name>A0ABQ5SF05_9CHLO</name>
<dbReference type="InterPro" id="IPR028031">
    <property type="entry name" value="DUF4460"/>
</dbReference>
<evidence type="ECO:0000256" key="1">
    <source>
        <dbReference type="SAM" id="MobiDB-lite"/>
    </source>
</evidence>
<evidence type="ECO:0000313" key="4">
    <source>
        <dbReference type="EMBL" id="GLI68033.1"/>
    </source>
</evidence>
<comment type="caution">
    <text evidence="4">The sequence shown here is derived from an EMBL/GenBank/DDBJ whole genome shotgun (WGS) entry which is preliminary data.</text>
</comment>
<evidence type="ECO:0000259" key="3">
    <source>
        <dbReference type="Pfam" id="PF14688"/>
    </source>
</evidence>
<dbReference type="Pfam" id="PF14687">
    <property type="entry name" value="DUF4460"/>
    <property type="match status" value="1"/>
</dbReference>
<sequence length="768" mass="82170">MNPTVSYIQRSTKTYIEIIALELSERLLACDCSSFHDIWTGTSADSSTAAADAEVAAANHTCIQSQYLHCNGDTNTSTSNNESINNRGGNSRSSGGSGNNCAIYTTTCKGNQSDQGANRGSHWQRRCLASTFDAHDLRFSAAATPLVDATAALSPASSCQPEGARWRTQNGRAAPYRHRHSYASQCPAEHQLLVDAVCGEGKRTGRNIQGTTWQPCGSGAATTAAARFTVRGFASSAGEGAGGVGRAAGDGSGGEANYALPLRAALRLLYKRVHPDLFHDLPRAKAENERSFKLLQEYVQLAKGGDLRSPAARLPYRFAFYLREAPQGVEAGELERPEVPATPPLRPYVGARAKQQQQQRVPVRAAARDREASSGGNPSCDDSEEVAGLHLVRVTLPPPAISAPGAKDLAAPTRRALIKLLAACGLASTGKEGTDDADDTVAAEDGGPLSLAAFLPDAVEAMRQAEAARASDSAVRVANLRGALRMHRQVMVSFSDKQLPAVAQVALLERLARVVDTAGPELQLQGCHIVLGDRLGLDRMGHLCLSTAEPNDAWTDFLRGVDMDFVLQQRKNVQVLRNMEAQVARAVGVAQIFTPYSNLMEPSYRGFLERLASAATTRGPLGDGAFGDVSLCGMPPLPSEPGQPCTPSCRLDGITPGVIQVATDTPDAYIYEAVAKLGTDAQAAVRMHRHVESQLVELSSKTRQRLRMRSFTRDPRVAPDHFRRACILLLEQTAALMPLLEGSSVRIGFANRIAPDGSCIEIAHDFML</sequence>
<organism evidence="4 5">
    <name type="scientific">Volvox africanus</name>
    <dbReference type="NCBI Taxonomy" id="51714"/>
    <lineage>
        <taxon>Eukaryota</taxon>
        <taxon>Viridiplantae</taxon>
        <taxon>Chlorophyta</taxon>
        <taxon>core chlorophytes</taxon>
        <taxon>Chlorophyceae</taxon>
        <taxon>CS clade</taxon>
        <taxon>Chlamydomonadales</taxon>
        <taxon>Volvocaceae</taxon>
        <taxon>Volvox</taxon>
    </lineage>
</organism>
<dbReference type="Proteomes" id="UP001165090">
    <property type="component" value="Unassembled WGS sequence"/>
</dbReference>
<evidence type="ECO:0000259" key="2">
    <source>
        <dbReference type="Pfam" id="PF14687"/>
    </source>
</evidence>
<feature type="region of interest" description="Disordered" evidence="1">
    <location>
        <begin position="351"/>
        <end position="383"/>
    </location>
</feature>
<accession>A0ABQ5SF05</accession>
<feature type="domain" description="DUF4460" evidence="2">
    <location>
        <begin position="262"/>
        <end position="324"/>
    </location>
</feature>
<dbReference type="InterPro" id="IPR027989">
    <property type="entry name" value="DUF4461"/>
</dbReference>
<reference evidence="4 5" key="1">
    <citation type="journal article" date="2023" name="IScience">
        <title>Expanded male sex-determining region conserved during the evolution of homothallism in the green alga Volvox.</title>
        <authorList>
            <person name="Yamamoto K."/>
            <person name="Matsuzaki R."/>
            <person name="Mahakham W."/>
            <person name="Heman W."/>
            <person name="Sekimoto H."/>
            <person name="Kawachi M."/>
            <person name="Minakuchi Y."/>
            <person name="Toyoda A."/>
            <person name="Nozaki H."/>
        </authorList>
    </citation>
    <scope>NUCLEOTIDE SEQUENCE [LARGE SCALE GENOMIC DNA]</scope>
    <source>
        <strain evidence="4 5">NIES-4468</strain>
    </source>
</reference>
<dbReference type="PANTHER" id="PTHR31596">
    <property type="entry name" value="T-CELL ACTIVATION INHIBITOR, MITOCHONDRIAL"/>
    <property type="match status" value="1"/>
</dbReference>
<evidence type="ECO:0000313" key="5">
    <source>
        <dbReference type="Proteomes" id="UP001165090"/>
    </source>
</evidence>
<evidence type="ECO:0008006" key="6">
    <source>
        <dbReference type="Google" id="ProtNLM"/>
    </source>
</evidence>
<feature type="domain" description="DUF4461" evidence="3">
    <location>
        <begin position="450"/>
        <end position="760"/>
    </location>
</feature>
<keyword evidence="5" id="KW-1185">Reference proteome</keyword>
<dbReference type="EMBL" id="BSDZ01000079">
    <property type="protein sequence ID" value="GLI68033.1"/>
    <property type="molecule type" value="Genomic_DNA"/>
</dbReference>
<dbReference type="Pfam" id="PF14688">
    <property type="entry name" value="DUF4461"/>
    <property type="match status" value="1"/>
</dbReference>
<proteinExistence type="predicted"/>
<dbReference type="PANTHER" id="PTHR31596:SF1">
    <property type="entry name" value="T-CELL ACTIVATION INHIBITOR, MITOCHONDRIAL"/>
    <property type="match status" value="1"/>
</dbReference>
<protein>
    <recommendedName>
        <fullName evidence="6">DUF4460 domain-containing protein</fullName>
    </recommendedName>
</protein>
<feature type="compositionally biased region" description="Low complexity" evidence="1">
    <location>
        <begin position="78"/>
        <end position="94"/>
    </location>
</feature>
<feature type="compositionally biased region" description="Low complexity" evidence="1">
    <location>
        <begin position="351"/>
        <end position="365"/>
    </location>
</feature>
<dbReference type="InterPro" id="IPR027986">
    <property type="entry name" value="TCAIM"/>
</dbReference>
<gene>
    <name evidence="4" type="ORF">VaNZ11_012356</name>
</gene>